<evidence type="ECO:0000313" key="2">
    <source>
        <dbReference type="EMBL" id="CAL0322843.1"/>
    </source>
</evidence>
<keyword evidence="1" id="KW-0175">Coiled coil</keyword>
<proteinExistence type="predicted"/>
<evidence type="ECO:0000256" key="1">
    <source>
        <dbReference type="SAM" id="Coils"/>
    </source>
</evidence>
<dbReference type="AlphaFoldDB" id="A0AAV1XPP9"/>
<name>A0AAV1XPP9_LUPLU</name>
<reference evidence="2 3" key="1">
    <citation type="submission" date="2024-03" db="EMBL/GenBank/DDBJ databases">
        <authorList>
            <person name="Martinez-Hernandez J."/>
        </authorList>
    </citation>
    <scope>NUCLEOTIDE SEQUENCE [LARGE SCALE GENOMIC DNA]</scope>
</reference>
<feature type="coiled-coil region" evidence="1">
    <location>
        <begin position="2"/>
        <end position="29"/>
    </location>
</feature>
<dbReference type="EMBL" id="CAXHTB010000016">
    <property type="protein sequence ID" value="CAL0322843.1"/>
    <property type="molecule type" value="Genomic_DNA"/>
</dbReference>
<comment type="caution">
    <text evidence="2">The sequence shown here is derived from an EMBL/GenBank/DDBJ whole genome shotgun (WGS) entry which is preliminary data.</text>
</comment>
<accession>A0AAV1XPP9</accession>
<evidence type="ECO:0000313" key="3">
    <source>
        <dbReference type="Proteomes" id="UP001497480"/>
    </source>
</evidence>
<sequence length="63" mass="7104">MAKEKVKSVDELQEAKRVAEEANAKLRITLVAQKRANEDSEIEKLRAVKLEQAGIEGVKKKKE</sequence>
<dbReference type="Proteomes" id="UP001497480">
    <property type="component" value="Unassembled WGS sequence"/>
</dbReference>
<gene>
    <name evidence="2" type="ORF">LLUT_LOCUS23903</name>
</gene>
<keyword evidence="3" id="KW-1185">Reference proteome</keyword>
<organism evidence="2 3">
    <name type="scientific">Lupinus luteus</name>
    <name type="common">European yellow lupine</name>
    <dbReference type="NCBI Taxonomy" id="3873"/>
    <lineage>
        <taxon>Eukaryota</taxon>
        <taxon>Viridiplantae</taxon>
        <taxon>Streptophyta</taxon>
        <taxon>Embryophyta</taxon>
        <taxon>Tracheophyta</taxon>
        <taxon>Spermatophyta</taxon>
        <taxon>Magnoliopsida</taxon>
        <taxon>eudicotyledons</taxon>
        <taxon>Gunneridae</taxon>
        <taxon>Pentapetalae</taxon>
        <taxon>rosids</taxon>
        <taxon>fabids</taxon>
        <taxon>Fabales</taxon>
        <taxon>Fabaceae</taxon>
        <taxon>Papilionoideae</taxon>
        <taxon>50 kb inversion clade</taxon>
        <taxon>genistoids sensu lato</taxon>
        <taxon>core genistoids</taxon>
        <taxon>Genisteae</taxon>
        <taxon>Lupinus</taxon>
    </lineage>
</organism>
<protein>
    <submittedName>
        <fullName evidence="2">Uncharacterized protein</fullName>
    </submittedName>
</protein>